<dbReference type="Pfam" id="PF00679">
    <property type="entry name" value="EFG_C"/>
    <property type="match status" value="1"/>
</dbReference>
<dbReference type="InterPro" id="IPR005517">
    <property type="entry name" value="Transl_elong_EFG/EF2_IV"/>
</dbReference>
<dbReference type="InterPro" id="IPR009022">
    <property type="entry name" value="EFG_III"/>
</dbReference>
<sequence length="1262" mass="141316">MDLLHEESGHLLMKRPEQTRRTNPQKKEFLKRYTLETQLDGQCPGPVYTGVRKSNGKEPGVLRSFPLEAVLMERMSKPRRSPYVVKLLEWFETPRGFLLIMERLHKFVPLHKFRECLQGRISEELSRIIICRVVWAALHCRDNGVLHRDIQEKNILLNPETLELKLINFGNAFLLDDRPYKAFGGHIISLPTQWIVKEIWPEPATIWDLGVLLYTMTCGEIPLCYRFPLVINGLSELGFLLLSRRDFQPDISPVYLQELYSFRLTNSPEILKTLKMRLLKAGLALNRLNLLNPANVKVKQVLMNICRPCSSAIVPNEMIRNIGISAHIDSGKTTLTERVLYYTGRIAEMHEVKGKDGVGAVMDSMELERQRGITIQSAATFTMWNQYNINIIDTPGHVDFTIEVERALRVLDGAVLVLCAVGGVQCQTLTVNRQMKRYNVPFLTFINKLDRMGANPYRALKQLRTKLNQNAAFVNIPIGLEGDLRGIIDLIEERSIYFEGPCGQNIRFDEIPVEMRAEAAERRQELVECVANADETLGEMFLEESIPTVGDLKAAVRRATIQRSFSPVLVGSALKNKGVQPLLDAVLDYLPNPSEVNNYAILNDEESNNTNKVLMDSTRDATKPFVGLAFKLEAGRFGQLTYVRVYQGCLKKAEYIYNTRTTKRVRVQRLVRLHADQMEDVEEVYAGDICALFGIDCASGDTFTARTSANLSMNAPELTLCVEQESIHVPEAVISMSIKPVNKNDTDKFSKGINRFTREDPTFRVHFDTESKETIISGMGELHLEIYSQGFKEACEKGPLTGHKVSGVQFVLDDGAHHMVDSNEISFIRAGEGAMKQAMENANVVILEPIMSVEIVAPNEFQGTVIAGINRRHGVITGQDGAEGYFTLYADIPLNDMFGYSTELRSCTEVIFAIGALVNHFWLMECGRFVFGIGGESLAVAQNTYAVNWFKGKELNLVFGLQLSMARVGSTVNMNIMSWVYDKMTASFGQTGHFTLGAALLIAASTCVLSLICALLLAFFDKRSERILNKEQGKTGEVIQLTDVKDFPFQLVFFIEKFNFSPAQARAINSIVYIISAPASPVLGFMVDKTGKNITWVLCAVVTTLIAHMMLAFTFWNPWIAMVLLGLSYSLLACALWPMVAFVVPEHQLGTAYGFMQSIQNLGLALISMASGAILDSKGYLFLEVKYVVVVLVLTVALIAVVMLYFVDFDRGGDLNLSASARAKLQKGSSTESENRHQRTEIEGTAALQQEKQLLMEKKAIM</sequence>
<dbReference type="GO" id="GO:0004672">
    <property type="term" value="F:protein kinase activity"/>
    <property type="evidence" value="ECO:0007669"/>
    <property type="project" value="InterPro"/>
</dbReference>
<dbReference type="InterPro" id="IPR011701">
    <property type="entry name" value="MFS"/>
</dbReference>
<dbReference type="PROSITE" id="PS51722">
    <property type="entry name" value="G_TR_2"/>
    <property type="match status" value="1"/>
</dbReference>
<dbReference type="Gene3D" id="3.30.200.20">
    <property type="entry name" value="Phosphorylase Kinase, domain 1"/>
    <property type="match status" value="1"/>
</dbReference>
<evidence type="ECO:0000256" key="7">
    <source>
        <dbReference type="ARBA" id="ARBA00023134"/>
    </source>
</evidence>
<keyword evidence="14" id="KW-1185">Reference proteome</keyword>
<dbReference type="OrthoDB" id="198619at2759"/>
<dbReference type="InterPro" id="IPR035647">
    <property type="entry name" value="EFG_III/V"/>
</dbReference>
<feature type="region of interest" description="Disordered" evidence="9">
    <location>
        <begin position="1"/>
        <end position="25"/>
    </location>
</feature>
<feature type="transmembrane region" description="Helical" evidence="10">
    <location>
        <begin position="1155"/>
        <end position="1175"/>
    </location>
</feature>
<feature type="transmembrane region" description="Helical" evidence="10">
    <location>
        <begin position="1123"/>
        <end position="1143"/>
    </location>
</feature>
<dbReference type="InterPro" id="IPR000795">
    <property type="entry name" value="T_Tr_GTP-bd_dom"/>
</dbReference>
<keyword evidence="5 13" id="KW-0251">Elongation factor</keyword>
<dbReference type="InterPro" id="IPR041095">
    <property type="entry name" value="EFG_II"/>
</dbReference>
<proteinExistence type="inferred from homology"/>
<dbReference type="InterPro" id="IPR027417">
    <property type="entry name" value="P-loop_NTPase"/>
</dbReference>
<dbReference type="GO" id="GO:0005525">
    <property type="term" value="F:GTP binding"/>
    <property type="evidence" value="ECO:0007669"/>
    <property type="project" value="UniProtKB-KW"/>
</dbReference>
<dbReference type="Pfam" id="PF14492">
    <property type="entry name" value="EFG_III"/>
    <property type="match status" value="1"/>
</dbReference>
<dbReference type="InterPro" id="IPR036259">
    <property type="entry name" value="MFS_trans_sf"/>
</dbReference>
<dbReference type="Pfam" id="PF00009">
    <property type="entry name" value="GTP_EFTU"/>
    <property type="match status" value="1"/>
</dbReference>
<protein>
    <submittedName>
        <fullName evidence="13">Elongation factor G, mitochondrial</fullName>
    </submittedName>
</protein>
<keyword evidence="6" id="KW-0648">Protein biosynthesis</keyword>
<dbReference type="PROSITE" id="PS00301">
    <property type="entry name" value="G_TR_1"/>
    <property type="match status" value="1"/>
</dbReference>
<dbReference type="InterPro" id="IPR020568">
    <property type="entry name" value="Ribosomal_Su5_D2-typ_SF"/>
</dbReference>
<feature type="transmembrane region" description="Helical" evidence="10">
    <location>
        <begin position="994"/>
        <end position="1020"/>
    </location>
</feature>
<comment type="catalytic activity">
    <reaction evidence="8">
        <text>GTP + H2O = GDP + phosphate + H(+)</text>
        <dbReference type="Rhea" id="RHEA:19669"/>
        <dbReference type="ChEBI" id="CHEBI:15377"/>
        <dbReference type="ChEBI" id="CHEBI:15378"/>
        <dbReference type="ChEBI" id="CHEBI:37565"/>
        <dbReference type="ChEBI" id="CHEBI:43474"/>
        <dbReference type="ChEBI" id="CHEBI:58189"/>
    </reaction>
    <physiologicalReaction direction="left-to-right" evidence="8">
        <dbReference type="Rhea" id="RHEA:19670"/>
    </physiologicalReaction>
</comment>
<dbReference type="InterPro" id="IPR000719">
    <property type="entry name" value="Prot_kinase_dom"/>
</dbReference>
<comment type="caution">
    <text evidence="13">The sequence shown here is derived from an EMBL/GenBank/DDBJ whole genome shotgun (WGS) entry which is preliminary data.</text>
</comment>
<dbReference type="InterPro" id="IPR004161">
    <property type="entry name" value="EFTu-like_2"/>
</dbReference>
<dbReference type="SUPFAM" id="SSF54211">
    <property type="entry name" value="Ribosomal protein S5 domain 2-like"/>
    <property type="match status" value="1"/>
</dbReference>
<feature type="transmembrane region" description="Helical" evidence="10">
    <location>
        <begin position="1093"/>
        <end position="1116"/>
    </location>
</feature>
<dbReference type="FunFam" id="3.40.50.300:FF:000539">
    <property type="entry name" value="Elongation factor G, mitochondrial"/>
    <property type="match status" value="1"/>
</dbReference>
<dbReference type="InterPro" id="IPR031157">
    <property type="entry name" value="G_TR_CS"/>
</dbReference>
<evidence type="ECO:0000256" key="2">
    <source>
        <dbReference type="ARBA" id="ARBA00004173"/>
    </source>
</evidence>
<comment type="subcellular location">
    <subcellularLocation>
        <location evidence="1">Membrane</location>
        <topology evidence="1">Multi-pass membrane protein</topology>
    </subcellularLocation>
    <subcellularLocation>
        <location evidence="2">Mitochondrion</location>
    </subcellularLocation>
</comment>
<dbReference type="Pfam" id="PF03144">
    <property type="entry name" value="GTP_EFTU_D2"/>
    <property type="match status" value="1"/>
</dbReference>
<evidence type="ECO:0000259" key="11">
    <source>
        <dbReference type="PROSITE" id="PS50011"/>
    </source>
</evidence>
<dbReference type="SMART" id="SM00220">
    <property type="entry name" value="S_TKc"/>
    <property type="match status" value="1"/>
</dbReference>
<dbReference type="SMART" id="SM00889">
    <property type="entry name" value="EFG_IV"/>
    <property type="match status" value="1"/>
</dbReference>
<gene>
    <name evidence="13" type="ORF">Baya_10871</name>
</gene>
<dbReference type="GO" id="GO:0003924">
    <property type="term" value="F:GTPase activity"/>
    <property type="evidence" value="ECO:0007669"/>
    <property type="project" value="InterPro"/>
</dbReference>
<dbReference type="Pfam" id="PF07690">
    <property type="entry name" value="MFS_1"/>
    <property type="match status" value="1"/>
</dbReference>
<evidence type="ECO:0000256" key="8">
    <source>
        <dbReference type="ARBA" id="ARBA00049117"/>
    </source>
</evidence>
<dbReference type="Gene3D" id="3.40.50.300">
    <property type="entry name" value="P-loop containing nucleotide triphosphate hydrolases"/>
    <property type="match status" value="1"/>
</dbReference>
<dbReference type="NCBIfam" id="TIGR00231">
    <property type="entry name" value="small_GTP"/>
    <property type="match status" value="1"/>
</dbReference>
<dbReference type="InterPro" id="IPR009000">
    <property type="entry name" value="Transl_B-barrel_sf"/>
</dbReference>
<dbReference type="FunFam" id="3.30.70.240:FF:000001">
    <property type="entry name" value="Elongation factor G"/>
    <property type="match status" value="1"/>
</dbReference>
<evidence type="ECO:0000256" key="3">
    <source>
        <dbReference type="ARBA" id="ARBA00005870"/>
    </source>
</evidence>
<dbReference type="GO" id="GO:0003746">
    <property type="term" value="F:translation elongation factor activity"/>
    <property type="evidence" value="ECO:0007669"/>
    <property type="project" value="UniProtKB-KW"/>
</dbReference>
<name>A0A556UY92_BAGYA</name>
<dbReference type="InterPro" id="IPR011009">
    <property type="entry name" value="Kinase-like_dom_sf"/>
</dbReference>
<dbReference type="FunFam" id="2.40.30.10:FF:000022">
    <property type="entry name" value="Elongation factor G, mitochondrial"/>
    <property type="match status" value="1"/>
</dbReference>
<dbReference type="SUPFAM" id="SSF54980">
    <property type="entry name" value="EF-G C-terminal domain-like"/>
    <property type="match status" value="2"/>
</dbReference>
<dbReference type="InterPro" id="IPR000640">
    <property type="entry name" value="EFG_V-like"/>
</dbReference>
<dbReference type="GO" id="GO:0070125">
    <property type="term" value="P:mitochondrial translational elongation"/>
    <property type="evidence" value="ECO:0007669"/>
    <property type="project" value="TreeGrafter"/>
</dbReference>
<dbReference type="PROSITE" id="PS50011">
    <property type="entry name" value="PROTEIN_KINASE_DOM"/>
    <property type="match status" value="1"/>
</dbReference>
<dbReference type="Proteomes" id="UP000319801">
    <property type="component" value="Unassembled WGS sequence"/>
</dbReference>
<dbReference type="GO" id="GO:0005524">
    <property type="term" value="F:ATP binding"/>
    <property type="evidence" value="ECO:0007669"/>
    <property type="project" value="InterPro"/>
</dbReference>
<evidence type="ECO:0000256" key="5">
    <source>
        <dbReference type="ARBA" id="ARBA00022768"/>
    </source>
</evidence>
<keyword evidence="10" id="KW-0812">Transmembrane</keyword>
<dbReference type="SUPFAM" id="SSF52540">
    <property type="entry name" value="P-loop containing nucleoside triphosphate hydrolases"/>
    <property type="match status" value="1"/>
</dbReference>
<evidence type="ECO:0000256" key="4">
    <source>
        <dbReference type="ARBA" id="ARBA00022741"/>
    </source>
</evidence>
<dbReference type="PANTHER" id="PTHR43636:SF2">
    <property type="entry name" value="ELONGATION FACTOR G, MITOCHONDRIAL"/>
    <property type="match status" value="1"/>
</dbReference>
<evidence type="ECO:0000256" key="6">
    <source>
        <dbReference type="ARBA" id="ARBA00022917"/>
    </source>
</evidence>
<dbReference type="Gene3D" id="3.30.70.240">
    <property type="match status" value="1"/>
</dbReference>
<dbReference type="GO" id="GO:0022857">
    <property type="term" value="F:transmembrane transporter activity"/>
    <property type="evidence" value="ECO:0007669"/>
    <property type="project" value="InterPro"/>
</dbReference>
<evidence type="ECO:0000256" key="1">
    <source>
        <dbReference type="ARBA" id="ARBA00004141"/>
    </source>
</evidence>
<dbReference type="Gene3D" id="3.30.70.870">
    <property type="entry name" value="Elongation Factor G (Translational Gtpase), domain 3"/>
    <property type="match status" value="1"/>
</dbReference>
<feature type="transmembrane region" description="Helical" evidence="10">
    <location>
        <begin position="1187"/>
        <end position="1207"/>
    </location>
</feature>
<dbReference type="Pfam" id="PF00069">
    <property type="entry name" value="Pkinase"/>
    <property type="match status" value="1"/>
</dbReference>
<keyword evidence="10" id="KW-1133">Transmembrane helix</keyword>
<dbReference type="SUPFAM" id="SSF103473">
    <property type="entry name" value="MFS general substrate transporter"/>
    <property type="match status" value="1"/>
</dbReference>
<dbReference type="CDD" id="cd16262">
    <property type="entry name" value="EFG_III"/>
    <property type="match status" value="1"/>
</dbReference>
<feature type="domain" description="Tr-type G" evidence="12">
    <location>
        <begin position="317"/>
        <end position="594"/>
    </location>
</feature>
<dbReference type="SUPFAM" id="SSF50447">
    <property type="entry name" value="Translation proteins"/>
    <property type="match status" value="1"/>
</dbReference>
<evidence type="ECO:0000313" key="13">
    <source>
        <dbReference type="EMBL" id="TSP46857.1"/>
    </source>
</evidence>
<keyword evidence="7" id="KW-0342">GTP-binding</keyword>
<dbReference type="InterPro" id="IPR005225">
    <property type="entry name" value="Small_GTP-bd"/>
</dbReference>
<organism evidence="13 14">
    <name type="scientific">Bagarius yarrelli</name>
    <name type="common">Goonch</name>
    <name type="synonym">Bagrus yarrelli</name>
    <dbReference type="NCBI Taxonomy" id="175774"/>
    <lineage>
        <taxon>Eukaryota</taxon>
        <taxon>Metazoa</taxon>
        <taxon>Chordata</taxon>
        <taxon>Craniata</taxon>
        <taxon>Vertebrata</taxon>
        <taxon>Euteleostomi</taxon>
        <taxon>Actinopterygii</taxon>
        <taxon>Neopterygii</taxon>
        <taxon>Teleostei</taxon>
        <taxon>Ostariophysi</taxon>
        <taxon>Siluriformes</taxon>
        <taxon>Sisoridae</taxon>
        <taxon>Sisorinae</taxon>
        <taxon>Bagarius</taxon>
    </lineage>
</organism>
<feature type="transmembrane region" description="Helical" evidence="10">
    <location>
        <begin position="1067"/>
        <end position="1087"/>
    </location>
</feature>
<dbReference type="CDD" id="cd17340">
    <property type="entry name" value="MFS_MFSD1"/>
    <property type="match status" value="1"/>
</dbReference>
<dbReference type="Gene3D" id="2.40.30.10">
    <property type="entry name" value="Translation factors"/>
    <property type="match status" value="1"/>
</dbReference>
<reference evidence="13 14" key="1">
    <citation type="journal article" date="2019" name="Genome Biol. Evol.">
        <title>Whole-Genome Sequencing of the Giant Devil Catfish, Bagarius yarrelli.</title>
        <authorList>
            <person name="Jiang W."/>
            <person name="Lv Y."/>
            <person name="Cheng L."/>
            <person name="Yang K."/>
            <person name="Chao B."/>
            <person name="Wang X."/>
            <person name="Li Y."/>
            <person name="Pan X."/>
            <person name="You X."/>
            <person name="Zhang Y."/>
            <person name="Yang J."/>
            <person name="Li J."/>
            <person name="Zhang X."/>
            <person name="Liu S."/>
            <person name="Sun C."/>
            <person name="Yang J."/>
            <person name="Shi Q."/>
        </authorList>
    </citation>
    <scope>NUCLEOTIDE SEQUENCE [LARGE SCALE GENOMIC DNA]</scope>
    <source>
        <strain evidence="13">JWS20170419001</strain>
        <tissue evidence="13">Muscle</tissue>
    </source>
</reference>
<dbReference type="CDD" id="cd04091">
    <property type="entry name" value="mtEFG1_II_like"/>
    <property type="match status" value="1"/>
</dbReference>
<accession>A0A556UY92</accession>
<evidence type="ECO:0000256" key="9">
    <source>
        <dbReference type="SAM" id="MobiDB-lite"/>
    </source>
</evidence>
<dbReference type="SUPFAM" id="SSF56112">
    <property type="entry name" value="Protein kinase-like (PK-like)"/>
    <property type="match status" value="1"/>
</dbReference>
<dbReference type="SMART" id="SM00838">
    <property type="entry name" value="EFG_C"/>
    <property type="match status" value="1"/>
</dbReference>
<evidence type="ECO:0000256" key="10">
    <source>
        <dbReference type="SAM" id="Phobius"/>
    </source>
</evidence>
<dbReference type="EMBL" id="VCAZ01000076">
    <property type="protein sequence ID" value="TSP46857.1"/>
    <property type="molecule type" value="Genomic_DNA"/>
</dbReference>
<dbReference type="Gene3D" id="1.20.1250.20">
    <property type="entry name" value="MFS general substrate transporter like domains"/>
    <property type="match status" value="2"/>
</dbReference>
<dbReference type="GO" id="GO:0016020">
    <property type="term" value="C:membrane"/>
    <property type="evidence" value="ECO:0007669"/>
    <property type="project" value="UniProtKB-SubCell"/>
</dbReference>
<keyword evidence="10" id="KW-0472">Membrane</keyword>
<dbReference type="PANTHER" id="PTHR43636">
    <property type="entry name" value="ELONGATION FACTOR G, MITOCHONDRIAL"/>
    <property type="match status" value="1"/>
</dbReference>
<evidence type="ECO:0000259" key="12">
    <source>
        <dbReference type="PROSITE" id="PS51722"/>
    </source>
</evidence>
<dbReference type="GO" id="GO:0005739">
    <property type="term" value="C:mitochondrion"/>
    <property type="evidence" value="ECO:0007669"/>
    <property type="project" value="UniProtKB-SubCell"/>
</dbReference>
<keyword evidence="4" id="KW-0547">Nucleotide-binding</keyword>
<dbReference type="AlphaFoldDB" id="A0A556UY92"/>
<dbReference type="PRINTS" id="PR00315">
    <property type="entry name" value="ELONGATNFCT"/>
</dbReference>
<feature type="domain" description="Protein kinase" evidence="11">
    <location>
        <begin position="1"/>
        <end position="279"/>
    </location>
</feature>
<evidence type="ECO:0000313" key="14">
    <source>
        <dbReference type="Proteomes" id="UP000319801"/>
    </source>
</evidence>
<dbReference type="Gene3D" id="1.10.510.10">
    <property type="entry name" value="Transferase(Phosphotransferase) domain 1"/>
    <property type="match status" value="1"/>
</dbReference>
<dbReference type="CDD" id="cd01886">
    <property type="entry name" value="EF-G"/>
    <property type="match status" value="1"/>
</dbReference>
<comment type="similarity">
    <text evidence="3">Belongs to the TRAFAC class translation factor GTPase superfamily. Classic translation factor GTPase family. EF-G/EF-2 subfamily.</text>
</comment>